<evidence type="ECO:0000313" key="2">
    <source>
        <dbReference type="EMBL" id="TWU58433.1"/>
    </source>
</evidence>
<evidence type="ECO:0008006" key="4">
    <source>
        <dbReference type="Google" id="ProtNLM"/>
    </source>
</evidence>
<dbReference type="EMBL" id="SJPW01000002">
    <property type="protein sequence ID" value="TWU58433.1"/>
    <property type="molecule type" value="Genomic_DNA"/>
</dbReference>
<accession>A0A5C6F9K5</accession>
<feature type="transmembrane region" description="Helical" evidence="1">
    <location>
        <begin position="12"/>
        <end position="37"/>
    </location>
</feature>
<keyword evidence="1" id="KW-0812">Transmembrane</keyword>
<keyword evidence="1" id="KW-1133">Transmembrane helix</keyword>
<sequence>MNSSRYRRERSSAFTLMEVVVGLAIMAGVMVSSLLAFGAHQRARRTAESKLTAVRVADELLSQLSAGRGGVPASDRGLIAGQPGWWWQTEWIGTAAPAGIPVGVIAFRILEVSPDGSPRTLARVDIVKGTK</sequence>
<reference evidence="2 3" key="1">
    <citation type="submission" date="2019-02" db="EMBL/GenBank/DDBJ databases">
        <title>Deep-cultivation of Planctomycetes and their phenomic and genomic characterization uncovers novel biology.</title>
        <authorList>
            <person name="Wiegand S."/>
            <person name="Jogler M."/>
            <person name="Boedeker C."/>
            <person name="Pinto D."/>
            <person name="Vollmers J."/>
            <person name="Rivas-Marin E."/>
            <person name="Kohn T."/>
            <person name="Peeters S.H."/>
            <person name="Heuer A."/>
            <person name="Rast P."/>
            <person name="Oberbeckmann S."/>
            <person name="Bunk B."/>
            <person name="Jeske O."/>
            <person name="Meyerdierks A."/>
            <person name="Storesund J.E."/>
            <person name="Kallscheuer N."/>
            <person name="Luecker S."/>
            <person name="Lage O.M."/>
            <person name="Pohl T."/>
            <person name="Merkel B.J."/>
            <person name="Hornburger P."/>
            <person name="Mueller R.-W."/>
            <person name="Bruemmer F."/>
            <person name="Labrenz M."/>
            <person name="Spormann A.M."/>
            <person name="Op Den Camp H."/>
            <person name="Overmann J."/>
            <person name="Amann R."/>
            <person name="Jetten M.S.M."/>
            <person name="Mascher T."/>
            <person name="Medema M.H."/>
            <person name="Devos D.P."/>
            <person name="Kaster A.-K."/>
            <person name="Ovreas L."/>
            <person name="Rohde M."/>
            <person name="Galperin M.Y."/>
            <person name="Jogler C."/>
        </authorList>
    </citation>
    <scope>NUCLEOTIDE SEQUENCE [LARGE SCALE GENOMIC DNA]</scope>
    <source>
        <strain evidence="2 3">Poly51</strain>
    </source>
</reference>
<dbReference type="Proteomes" id="UP000318288">
    <property type="component" value="Unassembled WGS sequence"/>
</dbReference>
<keyword evidence="3" id="KW-1185">Reference proteome</keyword>
<keyword evidence="1" id="KW-0472">Membrane</keyword>
<proteinExistence type="predicted"/>
<dbReference type="RefSeq" id="WP_146455324.1">
    <property type="nucleotide sequence ID" value="NZ_SJPW01000002.1"/>
</dbReference>
<dbReference type="OrthoDB" id="274660at2"/>
<organism evidence="2 3">
    <name type="scientific">Rubripirellula tenax</name>
    <dbReference type="NCBI Taxonomy" id="2528015"/>
    <lineage>
        <taxon>Bacteria</taxon>
        <taxon>Pseudomonadati</taxon>
        <taxon>Planctomycetota</taxon>
        <taxon>Planctomycetia</taxon>
        <taxon>Pirellulales</taxon>
        <taxon>Pirellulaceae</taxon>
        <taxon>Rubripirellula</taxon>
    </lineage>
</organism>
<protein>
    <recommendedName>
        <fullName evidence="4">General secretion pathway protein I</fullName>
    </recommendedName>
</protein>
<evidence type="ECO:0000256" key="1">
    <source>
        <dbReference type="SAM" id="Phobius"/>
    </source>
</evidence>
<gene>
    <name evidence="2" type="ORF">Poly51_12110</name>
</gene>
<comment type="caution">
    <text evidence="2">The sequence shown here is derived from an EMBL/GenBank/DDBJ whole genome shotgun (WGS) entry which is preliminary data.</text>
</comment>
<dbReference type="AlphaFoldDB" id="A0A5C6F9K5"/>
<name>A0A5C6F9K5_9BACT</name>
<evidence type="ECO:0000313" key="3">
    <source>
        <dbReference type="Proteomes" id="UP000318288"/>
    </source>
</evidence>